<dbReference type="Proteomes" id="UP000620366">
    <property type="component" value="Unassembled WGS sequence"/>
</dbReference>
<evidence type="ECO:0000313" key="2">
    <source>
        <dbReference type="EMBL" id="MBC8536852.1"/>
    </source>
</evidence>
<accession>A0A926HQY4</accession>
<feature type="transmembrane region" description="Helical" evidence="1">
    <location>
        <begin position="55"/>
        <end position="77"/>
    </location>
</feature>
<reference evidence="2" key="1">
    <citation type="submission" date="2020-08" db="EMBL/GenBank/DDBJ databases">
        <title>Genome public.</title>
        <authorList>
            <person name="Liu C."/>
            <person name="Sun Q."/>
        </authorList>
    </citation>
    <scope>NUCLEOTIDE SEQUENCE</scope>
    <source>
        <strain evidence="2">BX7</strain>
    </source>
</reference>
<proteinExistence type="predicted"/>
<dbReference type="InterPro" id="IPR010540">
    <property type="entry name" value="CmpB_TMEM229"/>
</dbReference>
<dbReference type="AlphaFoldDB" id="A0A926HQY4"/>
<keyword evidence="1" id="KW-0472">Membrane</keyword>
<dbReference type="RefSeq" id="WP_249300843.1">
    <property type="nucleotide sequence ID" value="NZ_JACRSP010000004.1"/>
</dbReference>
<sequence length="224" mass="26004">MHQKQRQKSDRPFAEGLGFYKLFWIFFIGCILGVIIETIWCLVTSHRIECRAGVIYGPFNPVYGFGAVFMTVCLYWLREKRDAWIFFGGAIVGGVCEYACSWGQELLFGTISWNYQDQRFNLQGRTSLMFMFFWGVLAVLWIKGLYPWLSRQIEKIPRRWGVPLSWVLAVLLAVDCAISGLAVARQADRHQGIAPRNTVEEFLDEHYDDELLKIIYPNMIIVEQ</sequence>
<feature type="transmembrane region" description="Helical" evidence="1">
    <location>
        <begin position="128"/>
        <end position="146"/>
    </location>
</feature>
<feature type="transmembrane region" description="Helical" evidence="1">
    <location>
        <begin position="22"/>
        <end position="43"/>
    </location>
</feature>
<keyword evidence="1" id="KW-1133">Transmembrane helix</keyword>
<gene>
    <name evidence="2" type="ORF">H8695_09150</name>
</gene>
<dbReference type="EMBL" id="JACRSP010000004">
    <property type="protein sequence ID" value="MBC8536852.1"/>
    <property type="molecule type" value="Genomic_DNA"/>
</dbReference>
<keyword evidence="1" id="KW-0812">Transmembrane</keyword>
<feature type="transmembrane region" description="Helical" evidence="1">
    <location>
        <begin position="166"/>
        <end position="184"/>
    </location>
</feature>
<evidence type="ECO:0000256" key="1">
    <source>
        <dbReference type="SAM" id="Phobius"/>
    </source>
</evidence>
<comment type="caution">
    <text evidence="2">The sequence shown here is derived from an EMBL/GenBank/DDBJ whole genome shotgun (WGS) entry which is preliminary data.</text>
</comment>
<evidence type="ECO:0000313" key="3">
    <source>
        <dbReference type="Proteomes" id="UP000620366"/>
    </source>
</evidence>
<dbReference type="Pfam" id="PF06541">
    <property type="entry name" value="ABC_trans_CmpB"/>
    <property type="match status" value="1"/>
</dbReference>
<protein>
    <submittedName>
        <fullName evidence="2">ABC transporter permease</fullName>
    </submittedName>
</protein>
<feature type="transmembrane region" description="Helical" evidence="1">
    <location>
        <begin position="83"/>
        <end position="107"/>
    </location>
</feature>
<name>A0A926HQY4_9FIRM</name>
<organism evidence="2 3">
    <name type="scientific">Feifania hominis</name>
    <dbReference type="NCBI Taxonomy" id="2763660"/>
    <lineage>
        <taxon>Bacteria</taxon>
        <taxon>Bacillati</taxon>
        <taxon>Bacillota</taxon>
        <taxon>Clostridia</taxon>
        <taxon>Eubacteriales</taxon>
        <taxon>Feifaniaceae</taxon>
        <taxon>Feifania</taxon>
    </lineage>
</organism>
<keyword evidence="3" id="KW-1185">Reference proteome</keyword>